<dbReference type="GO" id="GO:0016874">
    <property type="term" value="F:ligase activity"/>
    <property type="evidence" value="ECO:0007669"/>
    <property type="project" value="UniProtKB-KW"/>
</dbReference>
<dbReference type="Pfam" id="PF13193">
    <property type="entry name" value="AMP-binding_C"/>
    <property type="match status" value="1"/>
</dbReference>
<gene>
    <name evidence="6" type="ORF">SAMN05445060_1161</name>
</gene>
<dbReference type="PROSITE" id="PS00455">
    <property type="entry name" value="AMP_BINDING"/>
    <property type="match status" value="1"/>
</dbReference>
<dbReference type="AlphaFoldDB" id="A0A1N7ECL9"/>
<dbReference type="PROSITE" id="PS00012">
    <property type="entry name" value="PHOSPHOPANTETHEINE"/>
    <property type="match status" value="1"/>
</dbReference>
<dbReference type="GO" id="GO:0043041">
    <property type="term" value="P:amino acid activation for nonribosomal peptide biosynthetic process"/>
    <property type="evidence" value="ECO:0007669"/>
    <property type="project" value="TreeGrafter"/>
</dbReference>
<evidence type="ECO:0000313" key="6">
    <source>
        <dbReference type="EMBL" id="SIR85827.1"/>
    </source>
</evidence>
<dbReference type="InterPro" id="IPR009081">
    <property type="entry name" value="PP-bd_ACP"/>
</dbReference>
<comment type="cofactor">
    <cofactor evidence="1">
        <name>pantetheine 4'-phosphate</name>
        <dbReference type="ChEBI" id="CHEBI:47942"/>
    </cofactor>
</comment>
<dbReference type="InterPro" id="IPR042099">
    <property type="entry name" value="ANL_N_sf"/>
</dbReference>
<dbReference type="Gene3D" id="3.40.50.12780">
    <property type="entry name" value="N-terminal domain of ligase-like"/>
    <property type="match status" value="1"/>
</dbReference>
<protein>
    <submittedName>
        <fullName evidence="6">Acyl-CoA synthetase (AMP-forming)/AMP-acid ligase II</fullName>
    </submittedName>
</protein>
<evidence type="ECO:0000256" key="3">
    <source>
        <dbReference type="ARBA" id="ARBA00022553"/>
    </source>
</evidence>
<dbReference type="EMBL" id="FTNT01000003">
    <property type="protein sequence ID" value="SIR85827.1"/>
    <property type="molecule type" value="Genomic_DNA"/>
</dbReference>
<dbReference type="InterPro" id="IPR029058">
    <property type="entry name" value="AB_hydrolase_fold"/>
</dbReference>
<dbReference type="SUPFAM" id="SSF56801">
    <property type="entry name" value="Acetyl-CoA synthetase-like"/>
    <property type="match status" value="1"/>
</dbReference>
<dbReference type="InterPro" id="IPR006162">
    <property type="entry name" value="Ppantetheine_attach_site"/>
</dbReference>
<sequence>MTGGTLLWAGREALAVDRSTGSFVPRPNTVGWLLSQAARQRPDALAVVTSTGSVTYRQLVDGAVDVARHLGDRHSLAPVPVHQDGGTAAITTALGALIAGRPLVLVDPGLPDQRVDTMLRLAEAESMTRTAYAGAVRDVRADDLALIGFTSGSTGAPKGVLLSQSACVAKATDVVSGQGLCADDVLANLLPLGFGAGITTLLAGLACGATVLCIDPRDTAAATLLSTLRRRRATTVQASAALVRALGNAASGGASPVPTLRQITLYGEAPFGADMMRAREALAPAATLVNWYATTEAGVVAMATFPPGVPITDGRLPAGGPVAGRRLRICDEGGRRVPDGTVGEVVVCGSGFADGYLHLASDRFAPDGTWYRTGDRGFRDARGVLHLVGRVDDAVKIRGYLVEPGDVAAALRGIAVVSEAAVVARYEQGRTELVGYVAGPTVPKTLGDDEIRTALRAQLPEWMVPRHLVLMTELPRNERGKVDRSALPAPRAQTPARRRAHRGDLVDVAVALAVAEALRRDDITDDQDLVALGADSLALTTIISTLRARLHVDIDLATFGATPTVTTLTATVRDALDNSVRTRSMHPVLVPLRTSGTGTPLFYVVGAGAPAVSAMALVRHLPADRPVYALQAHGLESRGRPDRTIRDMADRYLDLLGEVQPDGGYLLAGHSMGGVVALEMAAQLADRGRTAKLVVAVDAMLSERMVDSLPVTTGADHVTDDERVPDAESERFVPDITLSAWSLATIVVKQLVAGRVQFEPLTQWMIFYNRGLRMLRRHRIRRLSDVPVVLVRSRGNRQPAMWWRAITTGPVTETVVDGEHNDLVRDPHVAQVAAVITGAVSDVD</sequence>
<dbReference type="GO" id="GO:0044550">
    <property type="term" value="P:secondary metabolite biosynthetic process"/>
    <property type="evidence" value="ECO:0007669"/>
    <property type="project" value="TreeGrafter"/>
</dbReference>
<dbReference type="Gene3D" id="3.40.50.1820">
    <property type="entry name" value="alpha/beta hydrolase"/>
    <property type="match status" value="1"/>
</dbReference>
<proteinExistence type="predicted"/>
<dbReference type="RefSeq" id="WP_076477547.1">
    <property type="nucleotide sequence ID" value="NZ_FTNT01000003.1"/>
</dbReference>
<dbReference type="InterPro" id="IPR025110">
    <property type="entry name" value="AMP-bd_C"/>
</dbReference>
<keyword evidence="2" id="KW-0596">Phosphopantetheine</keyword>
<dbReference type="SUPFAM" id="SSF53474">
    <property type="entry name" value="alpha/beta-Hydrolases"/>
    <property type="match status" value="1"/>
</dbReference>
<keyword evidence="6" id="KW-0436">Ligase</keyword>
<dbReference type="Proteomes" id="UP000186218">
    <property type="component" value="Unassembled WGS sequence"/>
</dbReference>
<dbReference type="InterPro" id="IPR045851">
    <property type="entry name" value="AMP-bd_C_sf"/>
</dbReference>
<feature type="domain" description="Carrier" evidence="5">
    <location>
        <begin position="500"/>
        <end position="576"/>
    </location>
</feature>
<feature type="compositionally biased region" description="Low complexity" evidence="4">
    <location>
        <begin position="486"/>
        <end position="495"/>
    </location>
</feature>
<name>A0A1N7ECL9_9NOCA</name>
<dbReference type="PROSITE" id="PS50075">
    <property type="entry name" value="CARRIER"/>
    <property type="match status" value="1"/>
</dbReference>
<dbReference type="GO" id="GO:0031177">
    <property type="term" value="F:phosphopantetheine binding"/>
    <property type="evidence" value="ECO:0007669"/>
    <property type="project" value="TreeGrafter"/>
</dbReference>
<dbReference type="InterPro" id="IPR000873">
    <property type="entry name" value="AMP-dep_synth/lig_dom"/>
</dbReference>
<evidence type="ECO:0000313" key="7">
    <source>
        <dbReference type="Proteomes" id="UP000186218"/>
    </source>
</evidence>
<evidence type="ECO:0000256" key="1">
    <source>
        <dbReference type="ARBA" id="ARBA00001957"/>
    </source>
</evidence>
<dbReference type="OrthoDB" id="2472181at2"/>
<dbReference type="Pfam" id="PF00550">
    <property type="entry name" value="PP-binding"/>
    <property type="match status" value="1"/>
</dbReference>
<dbReference type="STRING" id="1344003.SAMN05445060_1161"/>
<dbReference type="GO" id="GO:0005737">
    <property type="term" value="C:cytoplasm"/>
    <property type="evidence" value="ECO:0007669"/>
    <property type="project" value="TreeGrafter"/>
</dbReference>
<keyword evidence="7" id="KW-1185">Reference proteome</keyword>
<dbReference type="SMART" id="SM00824">
    <property type="entry name" value="PKS_TE"/>
    <property type="match status" value="1"/>
</dbReference>
<organism evidence="6 7">
    <name type="scientific">Williamsia sterculiae</name>
    <dbReference type="NCBI Taxonomy" id="1344003"/>
    <lineage>
        <taxon>Bacteria</taxon>
        <taxon>Bacillati</taxon>
        <taxon>Actinomycetota</taxon>
        <taxon>Actinomycetes</taxon>
        <taxon>Mycobacteriales</taxon>
        <taxon>Nocardiaceae</taxon>
        <taxon>Williamsia</taxon>
    </lineage>
</organism>
<dbReference type="Pfam" id="PF00501">
    <property type="entry name" value="AMP-binding"/>
    <property type="match status" value="2"/>
</dbReference>
<dbReference type="Gene3D" id="1.10.1200.10">
    <property type="entry name" value="ACP-like"/>
    <property type="match status" value="1"/>
</dbReference>
<reference evidence="6 7" key="1">
    <citation type="submission" date="2017-01" db="EMBL/GenBank/DDBJ databases">
        <authorList>
            <person name="Mah S.A."/>
            <person name="Swanson W.J."/>
            <person name="Moy G.W."/>
            <person name="Vacquier V.D."/>
        </authorList>
    </citation>
    <scope>NUCLEOTIDE SEQUENCE [LARGE SCALE GENOMIC DNA]</scope>
    <source>
        <strain evidence="6 7">CPCC 203464</strain>
    </source>
</reference>
<dbReference type="InterPro" id="IPR001031">
    <property type="entry name" value="Thioesterase"/>
</dbReference>
<accession>A0A1N7ECL9</accession>
<dbReference type="Pfam" id="PF00975">
    <property type="entry name" value="Thioesterase"/>
    <property type="match status" value="1"/>
</dbReference>
<dbReference type="InterPro" id="IPR036736">
    <property type="entry name" value="ACP-like_sf"/>
</dbReference>
<evidence type="ECO:0000256" key="2">
    <source>
        <dbReference type="ARBA" id="ARBA00022450"/>
    </source>
</evidence>
<dbReference type="PANTHER" id="PTHR45527">
    <property type="entry name" value="NONRIBOSOMAL PEPTIDE SYNTHETASE"/>
    <property type="match status" value="1"/>
</dbReference>
<keyword evidence="3" id="KW-0597">Phosphoprotein</keyword>
<dbReference type="InterPro" id="IPR020802">
    <property type="entry name" value="TesA-like"/>
</dbReference>
<dbReference type="Gene3D" id="3.30.300.30">
    <property type="match status" value="1"/>
</dbReference>
<dbReference type="PANTHER" id="PTHR45527:SF1">
    <property type="entry name" value="FATTY ACID SYNTHASE"/>
    <property type="match status" value="1"/>
</dbReference>
<evidence type="ECO:0000259" key="5">
    <source>
        <dbReference type="PROSITE" id="PS50075"/>
    </source>
</evidence>
<feature type="region of interest" description="Disordered" evidence="4">
    <location>
        <begin position="480"/>
        <end position="500"/>
    </location>
</feature>
<dbReference type="SUPFAM" id="SSF47336">
    <property type="entry name" value="ACP-like"/>
    <property type="match status" value="1"/>
</dbReference>
<evidence type="ECO:0000256" key="4">
    <source>
        <dbReference type="SAM" id="MobiDB-lite"/>
    </source>
</evidence>
<dbReference type="InterPro" id="IPR020845">
    <property type="entry name" value="AMP-binding_CS"/>
</dbReference>